<evidence type="ECO:0000313" key="6">
    <source>
        <dbReference type="EMBL" id="KAK9269287.1"/>
    </source>
</evidence>
<keyword evidence="2" id="KW-1015">Disulfide bond</keyword>
<evidence type="ECO:0000256" key="4">
    <source>
        <dbReference type="SAM" id="SignalP"/>
    </source>
</evidence>
<reference evidence="6 7" key="1">
    <citation type="journal article" date="2024" name="Plant J.">
        <title>Genome sequences and population genomics reveal climatic adaptation and genomic divergence between two closely related sweetgum species.</title>
        <authorList>
            <person name="Xu W.Q."/>
            <person name="Ren C.Q."/>
            <person name="Zhang X.Y."/>
            <person name="Comes H.P."/>
            <person name="Liu X.H."/>
            <person name="Li Y.G."/>
            <person name="Kettle C.J."/>
            <person name="Jalonen R."/>
            <person name="Gaisberger H."/>
            <person name="Ma Y.Z."/>
            <person name="Qiu Y.X."/>
        </authorList>
    </citation>
    <scope>NUCLEOTIDE SEQUENCE [LARGE SCALE GENOMIC DNA]</scope>
    <source>
        <strain evidence="6">Hangzhou</strain>
    </source>
</reference>
<protein>
    <recommendedName>
        <fullName evidence="5">Bifunctional inhibitor/plant lipid transfer protein/seed storage helical domain-containing protein</fullName>
    </recommendedName>
</protein>
<dbReference type="SMART" id="SM00499">
    <property type="entry name" value="AAI"/>
    <property type="match status" value="1"/>
</dbReference>
<evidence type="ECO:0000256" key="2">
    <source>
        <dbReference type="ARBA" id="ARBA00023157"/>
    </source>
</evidence>
<gene>
    <name evidence="6" type="ORF">L1049_001057</name>
</gene>
<feature type="chain" id="PRO_5042915747" description="Bifunctional inhibitor/plant lipid transfer protein/seed storage helical domain-containing protein" evidence="4">
    <location>
        <begin position="21"/>
        <end position="183"/>
    </location>
</feature>
<dbReference type="InterPro" id="IPR000617">
    <property type="entry name" value="Napin/2SS/CON"/>
</dbReference>
<dbReference type="InterPro" id="IPR036312">
    <property type="entry name" value="Bifun_inhib/LTP/seed_sf"/>
</dbReference>
<dbReference type="InterPro" id="IPR016140">
    <property type="entry name" value="Bifunc_inhib/LTP/seed_store"/>
</dbReference>
<sequence length="183" mass="21038">MAKLTILVAIFTILSLVVDASIYRTTVTIDEGNPRGQPSQGCRQQMQRQDLSHCERFLQQGRRGNELTFRRVVHNEEHLQQCCNQLRQMDDEECQCEAIKMMVDQQQGRMQREEEMQEMMQRAQSLPNKCGMRSQRCECSRLVEIKPTDGNYKGTHLHPPPAAQPFSTQATNMSAIQPSTPQE</sequence>
<organism evidence="6 7">
    <name type="scientific">Liquidambar formosana</name>
    <name type="common">Formosan gum</name>
    <dbReference type="NCBI Taxonomy" id="63359"/>
    <lineage>
        <taxon>Eukaryota</taxon>
        <taxon>Viridiplantae</taxon>
        <taxon>Streptophyta</taxon>
        <taxon>Embryophyta</taxon>
        <taxon>Tracheophyta</taxon>
        <taxon>Spermatophyta</taxon>
        <taxon>Magnoliopsida</taxon>
        <taxon>eudicotyledons</taxon>
        <taxon>Gunneridae</taxon>
        <taxon>Pentapetalae</taxon>
        <taxon>Saxifragales</taxon>
        <taxon>Altingiaceae</taxon>
        <taxon>Liquidambar</taxon>
    </lineage>
</organism>
<evidence type="ECO:0000256" key="1">
    <source>
        <dbReference type="ARBA" id="ARBA00008262"/>
    </source>
</evidence>
<dbReference type="EMBL" id="JBBPBK010000015">
    <property type="protein sequence ID" value="KAK9269287.1"/>
    <property type="molecule type" value="Genomic_DNA"/>
</dbReference>
<evidence type="ECO:0000259" key="5">
    <source>
        <dbReference type="SMART" id="SM00499"/>
    </source>
</evidence>
<dbReference type="PANTHER" id="PTHR35496">
    <property type="entry name" value="2S SEED STORAGE PROTEIN 1-RELATED"/>
    <property type="match status" value="1"/>
</dbReference>
<dbReference type="CDD" id="cd00261">
    <property type="entry name" value="AAI_SS"/>
    <property type="match status" value="1"/>
</dbReference>
<feature type="domain" description="Bifunctional inhibitor/plant lipid transfer protein/seed storage helical" evidence="5">
    <location>
        <begin position="42"/>
        <end position="137"/>
    </location>
</feature>
<name>A0AAP0NBR0_LIQFO</name>
<dbReference type="Pfam" id="PF00234">
    <property type="entry name" value="Tryp_alpha_amyl"/>
    <property type="match status" value="1"/>
</dbReference>
<proteinExistence type="inferred from homology"/>
<dbReference type="Proteomes" id="UP001415857">
    <property type="component" value="Unassembled WGS sequence"/>
</dbReference>
<evidence type="ECO:0000256" key="3">
    <source>
        <dbReference type="SAM" id="MobiDB-lite"/>
    </source>
</evidence>
<dbReference type="AlphaFoldDB" id="A0AAP0NBR0"/>
<keyword evidence="7" id="KW-1185">Reference proteome</keyword>
<comment type="similarity">
    <text evidence="1">Belongs to the 2S seed storage albumins family.</text>
</comment>
<feature type="region of interest" description="Disordered" evidence="3">
    <location>
        <begin position="150"/>
        <end position="183"/>
    </location>
</feature>
<accession>A0AAP0NBR0</accession>
<evidence type="ECO:0000313" key="7">
    <source>
        <dbReference type="Proteomes" id="UP001415857"/>
    </source>
</evidence>
<keyword evidence="4" id="KW-0732">Signal</keyword>
<dbReference type="GO" id="GO:0045735">
    <property type="term" value="F:nutrient reservoir activity"/>
    <property type="evidence" value="ECO:0007669"/>
    <property type="project" value="InterPro"/>
</dbReference>
<feature type="compositionally biased region" description="Polar residues" evidence="3">
    <location>
        <begin position="165"/>
        <end position="183"/>
    </location>
</feature>
<feature type="signal peptide" evidence="4">
    <location>
        <begin position="1"/>
        <end position="20"/>
    </location>
</feature>
<comment type="caution">
    <text evidence="6">The sequence shown here is derived from an EMBL/GenBank/DDBJ whole genome shotgun (WGS) entry which is preliminary data.</text>
</comment>
<dbReference type="SUPFAM" id="SSF47699">
    <property type="entry name" value="Bifunctional inhibitor/lipid-transfer protein/seed storage 2S albumin"/>
    <property type="match status" value="1"/>
</dbReference>
<dbReference type="PANTHER" id="PTHR35496:SF20">
    <property type="entry name" value="2S SEED STORAGE PROTEIN 1-RELATED"/>
    <property type="match status" value="1"/>
</dbReference>
<dbReference type="Gene3D" id="1.10.110.10">
    <property type="entry name" value="Plant lipid-transfer and hydrophobic proteins"/>
    <property type="match status" value="1"/>
</dbReference>